<organism evidence="2 3">
    <name type="scientific">Cryobacterium arcticum</name>
    <dbReference type="NCBI Taxonomy" id="670052"/>
    <lineage>
        <taxon>Bacteria</taxon>
        <taxon>Bacillati</taxon>
        <taxon>Actinomycetota</taxon>
        <taxon>Actinomycetes</taxon>
        <taxon>Micrococcales</taxon>
        <taxon>Microbacteriaceae</taxon>
        <taxon>Cryobacterium</taxon>
    </lineage>
</organism>
<dbReference type="EMBL" id="QHLY01000012">
    <property type="protein sequence ID" value="PXA68432.1"/>
    <property type="molecule type" value="Genomic_DNA"/>
</dbReference>
<keyword evidence="1" id="KW-0812">Transmembrane</keyword>
<dbReference type="Proteomes" id="UP000246722">
    <property type="component" value="Unassembled WGS sequence"/>
</dbReference>
<feature type="transmembrane region" description="Helical" evidence="1">
    <location>
        <begin position="150"/>
        <end position="167"/>
    </location>
</feature>
<accession>A0A317ZPJ1</accession>
<protein>
    <recommendedName>
        <fullName evidence="4">DUF4386 domain-containing protein</fullName>
    </recommendedName>
</protein>
<keyword evidence="1" id="KW-0472">Membrane</keyword>
<name>A0A317ZPJ1_9MICO</name>
<evidence type="ECO:0008006" key="4">
    <source>
        <dbReference type="Google" id="ProtNLM"/>
    </source>
</evidence>
<feature type="transmembrane region" description="Helical" evidence="1">
    <location>
        <begin position="123"/>
        <end position="143"/>
    </location>
</feature>
<comment type="caution">
    <text evidence="2">The sequence shown here is derived from an EMBL/GenBank/DDBJ whole genome shotgun (WGS) entry which is preliminary data.</text>
</comment>
<sequence length="211" mass="22237">MNRFEGLTKPSTLTAGSAFLLGGILDLVLLTVSDPFSEIVQTPLYAVRSVLLLVGGLLLVLALISVYERRAKKIGPFGFSAVIVAGAGTILISGLFWAQAFLYPTLGRVAPELLDGLVRPGSLSFGLLLTAAVFGVGWALVGIAMLRVRVYQFTPAALILLGGLVSLLPTNTLGQAVLGIGLVLLAFSPSYRKHEGPQRHGDVAPHPQQQP</sequence>
<evidence type="ECO:0000313" key="2">
    <source>
        <dbReference type="EMBL" id="PXA68432.1"/>
    </source>
</evidence>
<dbReference type="AlphaFoldDB" id="A0A317ZPJ1"/>
<evidence type="ECO:0000256" key="1">
    <source>
        <dbReference type="SAM" id="Phobius"/>
    </source>
</evidence>
<evidence type="ECO:0000313" key="3">
    <source>
        <dbReference type="Proteomes" id="UP000246722"/>
    </source>
</evidence>
<reference evidence="2 3" key="1">
    <citation type="submission" date="2018-05" db="EMBL/GenBank/DDBJ databases">
        <title>Genetic diversity of glacier-inhabiting Cryobacterium bacteria in China and description of Cryobacterium mengkeensis sp. nov. and Arthrobacter glacialis sp. nov.</title>
        <authorList>
            <person name="Liu Q."/>
            <person name="Xin Y.-H."/>
        </authorList>
    </citation>
    <scope>NUCLEOTIDE SEQUENCE [LARGE SCALE GENOMIC DNA]</scope>
    <source>
        <strain evidence="2 3">SK-1</strain>
    </source>
</reference>
<dbReference type="RefSeq" id="WP_110128099.1">
    <property type="nucleotide sequence ID" value="NZ_QHLY01000012.1"/>
</dbReference>
<gene>
    <name evidence="2" type="ORF">CTB96_17685</name>
</gene>
<keyword evidence="1" id="KW-1133">Transmembrane helix</keyword>
<feature type="transmembrane region" description="Helical" evidence="1">
    <location>
        <begin position="45"/>
        <end position="67"/>
    </location>
</feature>
<proteinExistence type="predicted"/>
<dbReference type="OrthoDB" id="5108342at2"/>
<feature type="transmembrane region" description="Helical" evidence="1">
    <location>
        <begin position="79"/>
        <end position="103"/>
    </location>
</feature>
<keyword evidence="3" id="KW-1185">Reference proteome</keyword>
<feature type="transmembrane region" description="Helical" evidence="1">
    <location>
        <begin position="12"/>
        <end position="33"/>
    </location>
</feature>